<keyword evidence="2" id="KW-1185">Reference proteome</keyword>
<proteinExistence type="predicted"/>
<accession>A0A0B7H1P1</accession>
<dbReference type="Proteomes" id="UP000042527">
    <property type="component" value="Unassembled WGS sequence"/>
</dbReference>
<dbReference type="EMBL" id="CDNC01000049">
    <property type="protein sequence ID" value="CEM63145.1"/>
    <property type="molecule type" value="Genomic_DNA"/>
</dbReference>
<evidence type="ECO:0000313" key="2">
    <source>
        <dbReference type="Proteomes" id="UP000042527"/>
    </source>
</evidence>
<sequence length="64" mass="7564">MLTVAPCRNLFIKLFMVFVRCIKKTVRVIKKNTIQVILVIHRKGRKNEKNSYCGSHRIGWLNHL</sequence>
<dbReference type="AlphaFoldDB" id="A0A0B7H1P1"/>
<name>A0A0B7H1P1_TREPH</name>
<organism evidence="1 2">
    <name type="scientific">Treponema phagedenis</name>
    <dbReference type="NCBI Taxonomy" id="162"/>
    <lineage>
        <taxon>Bacteria</taxon>
        <taxon>Pseudomonadati</taxon>
        <taxon>Spirochaetota</taxon>
        <taxon>Spirochaetia</taxon>
        <taxon>Spirochaetales</taxon>
        <taxon>Treponemataceae</taxon>
        <taxon>Treponema</taxon>
    </lineage>
</organism>
<reference evidence="2" key="1">
    <citation type="submission" date="2015-01" db="EMBL/GenBank/DDBJ databases">
        <authorList>
            <person name="Manzoor Shahid"/>
            <person name="Zubair Saima"/>
        </authorList>
    </citation>
    <scope>NUCLEOTIDE SEQUENCE [LARGE SCALE GENOMIC DNA]</scope>
    <source>
        <strain evidence="2">V1</strain>
    </source>
</reference>
<protein>
    <submittedName>
        <fullName evidence="1">Uncharacterized protein</fullName>
    </submittedName>
</protein>
<evidence type="ECO:0000313" key="1">
    <source>
        <dbReference type="EMBL" id="CEM63145.1"/>
    </source>
</evidence>
<gene>
    <name evidence="1" type="ORF">TPHV1_70008</name>
</gene>